<evidence type="ECO:0000256" key="2">
    <source>
        <dbReference type="SAM" id="MobiDB-lite"/>
    </source>
</evidence>
<dbReference type="PROSITE" id="PS51512">
    <property type="entry name" value="DFDF"/>
    <property type="match status" value="1"/>
</dbReference>
<name>A0A6P8EFV7_PUNGR</name>
<dbReference type="GO" id="GO:0000932">
    <property type="term" value="C:P-body"/>
    <property type="evidence" value="ECO:0007669"/>
    <property type="project" value="TreeGrafter"/>
</dbReference>
<dbReference type="InterPro" id="IPR025768">
    <property type="entry name" value="TFG_box"/>
</dbReference>
<dbReference type="SMART" id="SM01271">
    <property type="entry name" value="LSM14"/>
    <property type="match status" value="1"/>
</dbReference>
<dbReference type="InterPro" id="IPR025609">
    <property type="entry name" value="Lsm14-like_N"/>
</dbReference>
<dbReference type="InterPro" id="IPR047575">
    <property type="entry name" value="Sm"/>
</dbReference>
<evidence type="ECO:0000313" key="7">
    <source>
        <dbReference type="RefSeq" id="XP_031405675.1"/>
    </source>
</evidence>
<reference evidence="7" key="2">
    <citation type="submission" date="2025-08" db="UniProtKB">
        <authorList>
            <consortium name="RefSeq"/>
        </authorList>
    </citation>
    <scope>IDENTIFICATION</scope>
    <source>
        <tissue evidence="7">Leaf</tissue>
    </source>
</reference>
<gene>
    <name evidence="7" type="primary">LOC116214407</name>
</gene>
<sequence>MASEATHPPSSSSNAADSFIGSLVSLISRSDIRYEGFLYCLDVKDATIGLKNVKSYGTEGRRKDGPQVPPSEKVYEFILFRGSDIKDLQVKSSPPAKSEEQLYNDPAIIQTHYPGVSFSSPPVAVGGKSQFHDSPAVITRVKPEELHPYQSGVHLSVVHQTQSAQSLSASRFSTPISLQSYNRAVISPVDHTHHSIPSLSQPSPLVPGTVQNQVQLSDHQSSVLTTTSEGTNPIPTSVASFPVHPTLSSSPTLMQLFNSPVLSSSTPNLSLSPFSPLVPSNNLAMPPMVNSQAVPDRSLAYPAASGRPTLGPPLTPPPSTPAPNQLAQPGFNVLPQMQKRVSNNYMGTAMPAEADIFSISSQTPGKPLLPPPTPAPQPESEGSFVSKAHPSKYATYFVESLICCLVNLLPQQNSSAPFTEEFDFEAMNEKFKKDEVWGALGKLDKRDIAETEESAFDQNFGVRESNGLSVKNSATAAYKKDDFFDMISCNSLSQGARTGQNRFSERMKMDAETFGNFRVRPPHQNYGTYGAGRGQNYRGQYSWGRGYGYGGRGNSRNMP</sequence>
<evidence type="ECO:0000313" key="6">
    <source>
        <dbReference type="Proteomes" id="UP000515151"/>
    </source>
</evidence>
<evidence type="ECO:0000256" key="1">
    <source>
        <dbReference type="PROSITE-ProRule" id="PRU00869"/>
    </source>
</evidence>
<dbReference type="InterPro" id="IPR025762">
    <property type="entry name" value="DFDF"/>
</dbReference>
<feature type="compositionally biased region" description="Pro residues" evidence="2">
    <location>
        <begin position="310"/>
        <end position="321"/>
    </location>
</feature>
<dbReference type="CDD" id="cd01736">
    <property type="entry name" value="LSm14_N"/>
    <property type="match status" value="1"/>
</dbReference>
<evidence type="ECO:0000259" key="5">
    <source>
        <dbReference type="PROSITE" id="PS52002"/>
    </source>
</evidence>
<dbReference type="PROSITE" id="PS51536">
    <property type="entry name" value="TFG"/>
    <property type="match status" value="1"/>
</dbReference>
<dbReference type="Pfam" id="PF12701">
    <property type="entry name" value="LSM14"/>
    <property type="match status" value="1"/>
</dbReference>
<dbReference type="AlphaFoldDB" id="A0A6P8EFV7"/>
<proteinExistence type="predicted"/>
<dbReference type="PANTHER" id="PTHR13586:SF23">
    <property type="entry name" value="DECAPPING 5-LIKE PROTEIN-RELATED"/>
    <property type="match status" value="1"/>
</dbReference>
<dbReference type="GeneID" id="116214407"/>
<evidence type="ECO:0000259" key="3">
    <source>
        <dbReference type="PROSITE" id="PS51512"/>
    </source>
</evidence>
<dbReference type="InterPro" id="IPR019050">
    <property type="entry name" value="FDF_dom"/>
</dbReference>
<dbReference type="SMART" id="SM01199">
    <property type="entry name" value="FDF"/>
    <property type="match status" value="1"/>
</dbReference>
<dbReference type="Gene3D" id="2.30.30.100">
    <property type="match status" value="1"/>
</dbReference>
<dbReference type="GO" id="GO:0003729">
    <property type="term" value="F:mRNA binding"/>
    <property type="evidence" value="ECO:0007669"/>
    <property type="project" value="TreeGrafter"/>
</dbReference>
<dbReference type="PROSITE" id="PS52002">
    <property type="entry name" value="SM"/>
    <property type="match status" value="1"/>
</dbReference>
<dbReference type="InterPro" id="IPR010920">
    <property type="entry name" value="LSM_dom_sf"/>
</dbReference>
<dbReference type="GO" id="GO:0034063">
    <property type="term" value="P:stress granule assembly"/>
    <property type="evidence" value="ECO:0007669"/>
    <property type="project" value="TreeGrafter"/>
</dbReference>
<feature type="domain" description="Sm" evidence="5">
    <location>
        <begin position="11"/>
        <end position="94"/>
    </location>
</feature>
<dbReference type="PANTHER" id="PTHR13586">
    <property type="entry name" value="SCD6 PROTEIN-RELATED"/>
    <property type="match status" value="1"/>
</dbReference>
<reference evidence="6" key="1">
    <citation type="journal article" date="2020" name="Plant Biotechnol. J.">
        <title>The pomegranate (Punica granatum L.) draft genome dissects genetic divergence between soft- and hard-seeded cultivars.</title>
        <authorList>
            <person name="Luo X."/>
            <person name="Li H."/>
            <person name="Wu Z."/>
            <person name="Yao W."/>
            <person name="Zhao P."/>
            <person name="Cao D."/>
            <person name="Yu H."/>
            <person name="Li K."/>
            <person name="Poudel K."/>
            <person name="Zhao D."/>
            <person name="Zhang F."/>
            <person name="Xia X."/>
            <person name="Chen L."/>
            <person name="Wang Q."/>
            <person name="Jing D."/>
            <person name="Cao S."/>
        </authorList>
    </citation>
    <scope>NUCLEOTIDE SEQUENCE [LARGE SCALE GENOMIC DNA]</scope>
    <source>
        <strain evidence="6">cv. Tunisia</strain>
    </source>
</reference>
<dbReference type="SUPFAM" id="SSF50182">
    <property type="entry name" value="Sm-like ribonucleoproteins"/>
    <property type="match status" value="1"/>
</dbReference>
<dbReference type="Pfam" id="PF09532">
    <property type="entry name" value="FDF"/>
    <property type="match status" value="1"/>
</dbReference>
<feature type="region of interest" description="Disordered" evidence="2">
    <location>
        <begin position="301"/>
        <end position="327"/>
    </location>
</feature>
<organism evidence="6 7">
    <name type="scientific">Punica granatum</name>
    <name type="common">Pomegranate</name>
    <dbReference type="NCBI Taxonomy" id="22663"/>
    <lineage>
        <taxon>Eukaryota</taxon>
        <taxon>Viridiplantae</taxon>
        <taxon>Streptophyta</taxon>
        <taxon>Embryophyta</taxon>
        <taxon>Tracheophyta</taxon>
        <taxon>Spermatophyta</taxon>
        <taxon>Magnoliopsida</taxon>
        <taxon>eudicotyledons</taxon>
        <taxon>Gunneridae</taxon>
        <taxon>Pentapetalae</taxon>
        <taxon>rosids</taxon>
        <taxon>malvids</taxon>
        <taxon>Myrtales</taxon>
        <taxon>Lythraceae</taxon>
        <taxon>Punica</taxon>
    </lineage>
</organism>
<dbReference type="OrthoDB" id="21539at2759"/>
<feature type="region of interest" description="Disordered" evidence="2">
    <location>
        <begin position="360"/>
        <end position="385"/>
    </location>
</feature>
<protein>
    <submittedName>
        <fullName evidence="7">Decapping 5-like protein isoform X1</fullName>
    </submittedName>
</protein>
<accession>A0A6P8EFV7</accession>
<feature type="domain" description="TFG box profile" evidence="4">
    <location>
        <begin position="498"/>
        <end position="518"/>
    </location>
</feature>
<evidence type="ECO:0000259" key="4">
    <source>
        <dbReference type="PROSITE" id="PS51536"/>
    </source>
</evidence>
<dbReference type="Proteomes" id="UP000515151">
    <property type="component" value="Chromosome 1"/>
</dbReference>
<feature type="short sequence motif" description="TFG box" evidence="1">
    <location>
        <begin position="498"/>
        <end position="518"/>
    </location>
</feature>
<dbReference type="RefSeq" id="XP_031405675.1">
    <property type="nucleotide sequence ID" value="XM_031549815.1"/>
</dbReference>
<keyword evidence="6" id="KW-1185">Reference proteome</keyword>
<dbReference type="GO" id="GO:0033962">
    <property type="term" value="P:P-body assembly"/>
    <property type="evidence" value="ECO:0007669"/>
    <property type="project" value="TreeGrafter"/>
</dbReference>
<feature type="domain" description="DFDF" evidence="3">
    <location>
        <begin position="410"/>
        <end position="446"/>
    </location>
</feature>
<feature type="compositionally biased region" description="Pro residues" evidence="2">
    <location>
        <begin position="367"/>
        <end position="377"/>
    </location>
</feature>